<dbReference type="InterPro" id="IPR044787">
    <property type="entry name" value="HHO5-like"/>
</dbReference>
<dbReference type="InterPro" id="IPR001005">
    <property type="entry name" value="SANT/Myb"/>
</dbReference>
<dbReference type="PROSITE" id="PS51294">
    <property type="entry name" value="HTH_MYB"/>
    <property type="match status" value="1"/>
</dbReference>
<evidence type="ECO:0000313" key="11">
    <source>
        <dbReference type="Proteomes" id="UP000593564"/>
    </source>
</evidence>
<evidence type="ECO:0000256" key="3">
    <source>
        <dbReference type="ARBA" id="ARBA00023125"/>
    </source>
</evidence>
<dbReference type="InterPro" id="IPR009057">
    <property type="entry name" value="Homeodomain-like_sf"/>
</dbReference>
<dbReference type="GO" id="GO:0003677">
    <property type="term" value="F:DNA binding"/>
    <property type="evidence" value="ECO:0007669"/>
    <property type="project" value="UniProtKB-KW"/>
</dbReference>
<keyword evidence="3" id="KW-0238">DNA-binding</keyword>
<dbReference type="SUPFAM" id="SSF46689">
    <property type="entry name" value="Homeodomain-like"/>
    <property type="match status" value="1"/>
</dbReference>
<evidence type="ECO:0000259" key="9">
    <source>
        <dbReference type="PROSITE" id="PS51294"/>
    </source>
</evidence>
<reference evidence="11" key="1">
    <citation type="journal article" date="2020" name="Nat. Commun.">
        <title>Genome assembly of wild tea tree DASZ reveals pedigree and selection history of tea varieties.</title>
        <authorList>
            <person name="Zhang W."/>
            <person name="Zhang Y."/>
            <person name="Qiu H."/>
            <person name="Guo Y."/>
            <person name="Wan H."/>
            <person name="Zhang X."/>
            <person name="Scossa F."/>
            <person name="Alseekh S."/>
            <person name="Zhang Q."/>
            <person name="Wang P."/>
            <person name="Xu L."/>
            <person name="Schmidt M.H."/>
            <person name="Jia X."/>
            <person name="Li D."/>
            <person name="Zhu A."/>
            <person name="Guo F."/>
            <person name="Chen W."/>
            <person name="Ni D."/>
            <person name="Usadel B."/>
            <person name="Fernie A.R."/>
            <person name="Wen W."/>
        </authorList>
    </citation>
    <scope>NUCLEOTIDE SEQUENCE [LARGE SCALE GENOMIC DNA]</scope>
    <source>
        <strain evidence="11">cv. G240</strain>
    </source>
</reference>
<dbReference type="Pfam" id="PF26575">
    <property type="entry name" value="HHO5_N"/>
    <property type="match status" value="1"/>
</dbReference>
<proteinExistence type="predicted"/>
<evidence type="ECO:0000256" key="5">
    <source>
        <dbReference type="ARBA" id="ARBA00023242"/>
    </source>
</evidence>
<feature type="compositionally biased region" description="Gly residues" evidence="7">
    <location>
        <begin position="237"/>
        <end position="247"/>
    </location>
</feature>
<feature type="compositionally biased region" description="Low complexity" evidence="7">
    <location>
        <begin position="409"/>
        <end position="428"/>
    </location>
</feature>
<evidence type="ECO:0000256" key="7">
    <source>
        <dbReference type="SAM" id="MobiDB-lite"/>
    </source>
</evidence>
<dbReference type="NCBIfam" id="TIGR01557">
    <property type="entry name" value="myb_SHAQKYF"/>
    <property type="match status" value="1"/>
</dbReference>
<evidence type="ECO:0000313" key="10">
    <source>
        <dbReference type="EMBL" id="KAF5940222.1"/>
    </source>
</evidence>
<keyword evidence="2" id="KW-0805">Transcription regulation</keyword>
<feature type="region of interest" description="Disordered" evidence="7">
    <location>
        <begin position="224"/>
        <end position="262"/>
    </location>
</feature>
<feature type="compositionally biased region" description="Basic and acidic residues" evidence="7">
    <location>
        <begin position="248"/>
        <end position="257"/>
    </location>
</feature>
<feature type="chain" id="PRO_5029668314" description="HTH myb-type domain-containing protein" evidence="8">
    <location>
        <begin position="29"/>
        <end position="428"/>
    </location>
</feature>
<dbReference type="InterPro" id="IPR058673">
    <property type="entry name" value="HHO5-like_N"/>
</dbReference>
<feature type="region of interest" description="Disordered" evidence="7">
    <location>
        <begin position="136"/>
        <end position="165"/>
    </location>
</feature>
<dbReference type="InterPro" id="IPR017930">
    <property type="entry name" value="Myb_dom"/>
</dbReference>
<reference evidence="10 11" key="2">
    <citation type="submission" date="2020-07" db="EMBL/GenBank/DDBJ databases">
        <title>Genome assembly of wild tea tree DASZ reveals pedigree and selection history of tea varieties.</title>
        <authorList>
            <person name="Zhang W."/>
        </authorList>
    </citation>
    <scope>NUCLEOTIDE SEQUENCE [LARGE SCALE GENOMIC DNA]</scope>
    <source>
        <strain evidence="11">cv. G240</strain>
        <tissue evidence="10">Leaf</tissue>
    </source>
</reference>
<dbReference type="AlphaFoldDB" id="A0A7J7GHI1"/>
<feature type="compositionally biased region" description="Acidic residues" evidence="7">
    <location>
        <begin position="136"/>
        <end position="145"/>
    </location>
</feature>
<keyword evidence="6" id="KW-0175">Coiled coil</keyword>
<dbReference type="InterPro" id="IPR006447">
    <property type="entry name" value="Myb_dom_plants"/>
</dbReference>
<feature type="coiled-coil region" evidence="6">
    <location>
        <begin position="47"/>
        <end position="77"/>
    </location>
</feature>
<dbReference type="Proteomes" id="UP000593564">
    <property type="component" value="Unassembled WGS sequence"/>
</dbReference>
<comment type="subcellular location">
    <subcellularLocation>
        <location evidence="1">Nucleus</location>
    </subcellularLocation>
</comment>
<feature type="region of interest" description="Disordered" evidence="7">
    <location>
        <begin position="359"/>
        <end position="428"/>
    </location>
</feature>
<dbReference type="PANTHER" id="PTHR31003:SF16">
    <property type="entry name" value="TRANSCRIPTION FACTOR HHO2"/>
    <property type="match status" value="1"/>
</dbReference>
<evidence type="ECO:0000256" key="6">
    <source>
        <dbReference type="SAM" id="Coils"/>
    </source>
</evidence>
<feature type="compositionally biased region" description="Low complexity" evidence="7">
    <location>
        <begin position="379"/>
        <end position="394"/>
    </location>
</feature>
<evidence type="ECO:0000256" key="4">
    <source>
        <dbReference type="ARBA" id="ARBA00023163"/>
    </source>
</evidence>
<sequence length="428" mass="47501">MLLTKTPLSHLNFFLIITLLSSEKKLQTENHYRPTTMISDSHNHNQHNNHAEKMQKCQEYIEALQEEHRKIQVFQRELPLCLELVAQAIEACKQQLSGTSTECFHGQSECSEQTSTEGPVLEEFIPIKKNSFCDCEDNNDDDDNEQQSQKSKINNNDDNRSIDKLSKKSDWLRSVQLWNHTPDPPTKQESPRKVSIMEVKRNGGGAFHPFKKENNVGTILTKDPSVPAAAASSTAENGGGDGGASGGGKKEEKEGQSQRKARRCWSPELHRRFLHALQQLGGSHVATPKQIRELMKVDGLTNDEVKSHLQKYRLHSRRSPTPSIHHSNNQQAPQFVVVGGIWVPPPEYTAAVETAAASKEASGVSSPNRIYAPIAAPPQKQKQQQQQQQKQSKQLHSDGRASHSEGRGHSSSPASSSSTHTTTASLAL</sequence>
<evidence type="ECO:0000256" key="8">
    <source>
        <dbReference type="SAM" id="SignalP"/>
    </source>
</evidence>
<dbReference type="GO" id="GO:0005634">
    <property type="term" value="C:nucleus"/>
    <property type="evidence" value="ECO:0007669"/>
    <property type="project" value="UniProtKB-SubCell"/>
</dbReference>
<dbReference type="Gene3D" id="1.10.10.60">
    <property type="entry name" value="Homeodomain-like"/>
    <property type="match status" value="1"/>
</dbReference>
<dbReference type="PANTHER" id="PTHR31003">
    <property type="entry name" value="MYB FAMILY TRANSCRIPTION FACTOR"/>
    <property type="match status" value="1"/>
</dbReference>
<keyword evidence="11" id="KW-1185">Reference proteome</keyword>
<name>A0A7J7GHI1_CAMSI</name>
<accession>A0A7J7GHI1</accession>
<protein>
    <recommendedName>
        <fullName evidence="9">HTH myb-type domain-containing protein</fullName>
    </recommendedName>
</protein>
<dbReference type="Pfam" id="PF00249">
    <property type="entry name" value="Myb_DNA-binding"/>
    <property type="match status" value="1"/>
</dbReference>
<comment type="caution">
    <text evidence="10">The sequence shown here is derived from an EMBL/GenBank/DDBJ whole genome shotgun (WGS) entry which is preliminary data.</text>
</comment>
<evidence type="ECO:0000256" key="1">
    <source>
        <dbReference type="ARBA" id="ARBA00004123"/>
    </source>
</evidence>
<gene>
    <name evidence="10" type="ORF">HYC85_021389</name>
</gene>
<dbReference type="FunFam" id="1.10.10.60:FF:000002">
    <property type="entry name" value="Myb family transcription factor"/>
    <property type="match status" value="1"/>
</dbReference>
<dbReference type="GO" id="GO:0003700">
    <property type="term" value="F:DNA-binding transcription factor activity"/>
    <property type="evidence" value="ECO:0007669"/>
    <property type="project" value="InterPro"/>
</dbReference>
<feature type="signal peptide" evidence="8">
    <location>
        <begin position="1"/>
        <end position="28"/>
    </location>
</feature>
<evidence type="ECO:0000256" key="2">
    <source>
        <dbReference type="ARBA" id="ARBA00023015"/>
    </source>
</evidence>
<organism evidence="10 11">
    <name type="scientific">Camellia sinensis</name>
    <name type="common">Tea plant</name>
    <name type="synonym">Thea sinensis</name>
    <dbReference type="NCBI Taxonomy" id="4442"/>
    <lineage>
        <taxon>Eukaryota</taxon>
        <taxon>Viridiplantae</taxon>
        <taxon>Streptophyta</taxon>
        <taxon>Embryophyta</taxon>
        <taxon>Tracheophyta</taxon>
        <taxon>Spermatophyta</taxon>
        <taxon>Magnoliopsida</taxon>
        <taxon>eudicotyledons</taxon>
        <taxon>Gunneridae</taxon>
        <taxon>Pentapetalae</taxon>
        <taxon>asterids</taxon>
        <taxon>Ericales</taxon>
        <taxon>Theaceae</taxon>
        <taxon>Camellia</taxon>
    </lineage>
</organism>
<dbReference type="EMBL" id="JACBKZ010000010">
    <property type="protein sequence ID" value="KAF5940222.1"/>
    <property type="molecule type" value="Genomic_DNA"/>
</dbReference>
<feature type="domain" description="HTH myb-type" evidence="9">
    <location>
        <begin position="257"/>
        <end position="317"/>
    </location>
</feature>
<feature type="compositionally biased region" description="Basic and acidic residues" evidence="7">
    <location>
        <begin position="395"/>
        <end position="408"/>
    </location>
</feature>
<keyword evidence="4" id="KW-0804">Transcription</keyword>
<keyword evidence="5" id="KW-0539">Nucleus</keyword>
<feature type="compositionally biased region" description="Basic and acidic residues" evidence="7">
    <location>
        <begin position="155"/>
        <end position="165"/>
    </location>
</feature>
<keyword evidence="8" id="KW-0732">Signal</keyword>